<feature type="signal peptide" evidence="1">
    <location>
        <begin position="1"/>
        <end position="30"/>
    </location>
</feature>
<evidence type="ECO:0000313" key="2">
    <source>
        <dbReference type="EMBL" id="SDC11225.1"/>
    </source>
</evidence>
<dbReference type="RefSeq" id="WP_058231863.1">
    <property type="nucleotide sequence ID" value="NZ_FMYG01000003.1"/>
</dbReference>
<keyword evidence="1" id="KW-0732">Signal</keyword>
<organism evidence="2 3">
    <name type="scientific">Microbacterium enclense</name>
    <dbReference type="NCBI Taxonomy" id="993073"/>
    <lineage>
        <taxon>Bacteria</taxon>
        <taxon>Bacillati</taxon>
        <taxon>Actinomycetota</taxon>
        <taxon>Actinomycetes</taxon>
        <taxon>Micrococcales</taxon>
        <taxon>Microbacteriaceae</taxon>
        <taxon>Microbacterium</taxon>
    </lineage>
</organism>
<dbReference type="STRING" id="993073.AS029_06975"/>
<evidence type="ECO:0000313" key="3">
    <source>
        <dbReference type="Proteomes" id="UP000183203"/>
    </source>
</evidence>
<protein>
    <recommendedName>
        <fullName evidence="4">WxL domain-containing protein</fullName>
    </recommendedName>
</protein>
<gene>
    <name evidence="2" type="ORF">SAMN05216418_1650</name>
</gene>
<name>A0A1G6IYS9_9MICO</name>
<sequence length="218" mass="21947">MKFSHGAAARIAAATLGGLVLVGTAGAAVAAEVGDDQNVDVNVQIAPVDGPGSLSLTVAGTSSTLTESASGNPEVRQFDGTLPTVTVTDTRDLEDIPADHFWYVVGQASAFSGPNGASIPAANLGWTPNLVDEGETGLVLEGDKVDTAEDTGANAVGLVDKELLYAAFESAAVKAEGETSWTANAALVLKTGADVTPGAYSSKLTLSLFEDAIDAGQP</sequence>
<dbReference type="OrthoDB" id="3696279at2"/>
<dbReference type="EMBL" id="FMYG01000003">
    <property type="protein sequence ID" value="SDC11225.1"/>
    <property type="molecule type" value="Genomic_DNA"/>
</dbReference>
<accession>A0A1G6IYS9</accession>
<dbReference type="AlphaFoldDB" id="A0A1G6IYS9"/>
<dbReference type="Proteomes" id="UP000183203">
    <property type="component" value="Unassembled WGS sequence"/>
</dbReference>
<feature type="chain" id="PRO_5039559120" description="WxL domain-containing protein" evidence="1">
    <location>
        <begin position="31"/>
        <end position="218"/>
    </location>
</feature>
<evidence type="ECO:0000256" key="1">
    <source>
        <dbReference type="SAM" id="SignalP"/>
    </source>
</evidence>
<evidence type="ECO:0008006" key="4">
    <source>
        <dbReference type="Google" id="ProtNLM"/>
    </source>
</evidence>
<proteinExistence type="predicted"/>
<reference evidence="2 3" key="1">
    <citation type="submission" date="2016-09" db="EMBL/GenBank/DDBJ databases">
        <authorList>
            <person name="Capua I."/>
            <person name="De Benedictis P."/>
            <person name="Joannis T."/>
            <person name="Lombin L.H."/>
            <person name="Cattoli G."/>
        </authorList>
    </citation>
    <scope>NUCLEOTIDE SEQUENCE [LARGE SCALE GENOMIC DNA]</scope>
    <source>
        <strain evidence="2 3">NIO-1002</strain>
    </source>
</reference>